<sequence>MSQSYATVAKQSPPGNRVVTRSARRSMDAAETASRPVTPQPVETSLPADQYPPLQQSPHRSVENDLAHLSLTKEGSAKRAHSSPEKAPAPRPAKRRESAEFPDGSSQRAPAAKTKGKGKAKAVAPSQPQFTPDEPPHLSTEAEGGLGEAMDVSEEAQIDKMLEFEKELAGENSPIALDWPADMYWQDEEVDIEECVTAYYAEREYEELPEPWWVWNPDCPPPDVLAWYYERAGMQPPPPFSQARPSQGGIRPPSTSQFLFSVPECATRYTLTRNGASPGSDTAMQVDTSELGGETSGAAARHTTSDIPHAQNPHHSAHQVPTPPPPLTHPSPAAPMATTSSMMLPTPAPALTHTATHPPSSSQAQPPTGPRNNARPTFKVGEPFTLAPTPEGGWKRPAGVTTALLVRHTRPESRRMQLERTGPKLLVQILGVTTRTLTAPLAVMFQDAIASHPENANEKPHLGFPKFTKEAENGTREPIFTALLSNISLRFYHTLLAQVCISVNEFTAFIYPAEDNAVVTDFAFVMQGLSLKAEDHDLCRQLVRRVLLEDPSFRRVVGQRRDNILPSLSLDQAVAYLLDSIRAVPQVNALPGNSGRSVVLFNIHIASPTKITKGHEEWISYLTGKTYEHTAFGFGCGTAKPDFMCIKCGGFDHPVGKCPIPALVGKEPEEGSDPNSPLFLLEACYRNEKRFYAPQRGKGGRQHNHRGGRYRASGYR</sequence>
<keyword evidence="3" id="KW-1185">Reference proteome</keyword>
<evidence type="ECO:0000256" key="1">
    <source>
        <dbReference type="SAM" id="MobiDB-lite"/>
    </source>
</evidence>
<comment type="caution">
    <text evidence="2">The sequence shown here is derived from an EMBL/GenBank/DDBJ whole genome shotgun (WGS) entry which is preliminary data.</text>
</comment>
<feature type="compositionally biased region" description="Polar residues" evidence="1">
    <location>
        <begin position="271"/>
        <end position="288"/>
    </location>
</feature>
<feature type="region of interest" description="Disordered" evidence="1">
    <location>
        <begin position="1"/>
        <end position="143"/>
    </location>
</feature>
<dbReference type="AlphaFoldDB" id="A0A8H4VJG6"/>
<name>A0A8H4VJG6_9AGAR</name>
<evidence type="ECO:0000313" key="3">
    <source>
        <dbReference type="Proteomes" id="UP000521872"/>
    </source>
</evidence>
<dbReference type="Proteomes" id="UP000521872">
    <property type="component" value="Unassembled WGS sequence"/>
</dbReference>
<feature type="compositionally biased region" description="Pro residues" evidence="1">
    <location>
        <begin position="321"/>
        <end position="333"/>
    </location>
</feature>
<evidence type="ECO:0000313" key="2">
    <source>
        <dbReference type="EMBL" id="KAF4610154.1"/>
    </source>
</evidence>
<accession>A0A8H4VJG6</accession>
<organism evidence="2 3">
    <name type="scientific">Agrocybe pediades</name>
    <dbReference type="NCBI Taxonomy" id="84607"/>
    <lineage>
        <taxon>Eukaryota</taxon>
        <taxon>Fungi</taxon>
        <taxon>Dikarya</taxon>
        <taxon>Basidiomycota</taxon>
        <taxon>Agaricomycotina</taxon>
        <taxon>Agaricomycetes</taxon>
        <taxon>Agaricomycetidae</taxon>
        <taxon>Agaricales</taxon>
        <taxon>Agaricineae</taxon>
        <taxon>Strophariaceae</taxon>
        <taxon>Agrocybe</taxon>
    </lineage>
</organism>
<reference evidence="2 3" key="1">
    <citation type="submission" date="2019-12" db="EMBL/GenBank/DDBJ databases">
        <authorList>
            <person name="Floudas D."/>
            <person name="Bentzer J."/>
            <person name="Ahren D."/>
            <person name="Johansson T."/>
            <person name="Persson P."/>
            <person name="Tunlid A."/>
        </authorList>
    </citation>
    <scope>NUCLEOTIDE SEQUENCE [LARGE SCALE GENOMIC DNA]</scope>
    <source>
        <strain evidence="2 3">CBS 102.39</strain>
    </source>
</reference>
<feature type="region of interest" description="Disordered" evidence="1">
    <location>
        <begin position="694"/>
        <end position="716"/>
    </location>
</feature>
<feature type="compositionally biased region" description="Low complexity" evidence="1">
    <location>
        <begin position="349"/>
        <end position="359"/>
    </location>
</feature>
<proteinExistence type="predicted"/>
<feature type="region of interest" description="Disordered" evidence="1">
    <location>
        <begin position="271"/>
        <end position="396"/>
    </location>
</feature>
<feature type="compositionally biased region" description="Polar residues" evidence="1">
    <location>
        <begin position="360"/>
        <end position="375"/>
    </location>
</feature>
<dbReference type="EMBL" id="JAACJL010000059">
    <property type="protein sequence ID" value="KAF4610154.1"/>
    <property type="molecule type" value="Genomic_DNA"/>
</dbReference>
<protein>
    <submittedName>
        <fullName evidence="2">Uncharacterized protein</fullName>
    </submittedName>
</protein>
<gene>
    <name evidence="2" type="ORF">D9613_010234</name>
</gene>
<feature type="compositionally biased region" description="Polar residues" evidence="1">
    <location>
        <begin position="1"/>
        <end position="14"/>
    </location>
</feature>
<feature type="compositionally biased region" description="Basic residues" evidence="1">
    <location>
        <begin position="698"/>
        <end position="709"/>
    </location>
</feature>